<dbReference type="AlphaFoldDB" id="A0A7S2V7Q8"/>
<name>A0A7S2V7Q8_9STRA</name>
<accession>A0A7S2V7Q8</accession>
<feature type="compositionally biased region" description="Low complexity" evidence="1">
    <location>
        <begin position="39"/>
        <end position="54"/>
    </location>
</feature>
<sequence>MASTSNSITASESESSTSPRAVSAIDGEGQDESNVKQDSTTVAAAASMAQAVSTTERENESSTAKVESGTKRSALNDEETKEHKKSRTEAKEVLDLAVSLGYKDGDRIEVEWDVEDDHNVATRWWGATLLPHDGRYHSDEENVAIRTLHYDPYPEGGFLESSKEDVIFLSPNLLADPTTREPLNYRRQGSEEELVVEANESSLEGAVNAILQGALAKNQAAWNTMTPAQQAQIASKIAQKKEKLVSLLMQQETKTVTGTDMNAILAQTMSE</sequence>
<organism evidence="2">
    <name type="scientific">Entomoneis paludosa</name>
    <dbReference type="NCBI Taxonomy" id="265537"/>
    <lineage>
        <taxon>Eukaryota</taxon>
        <taxon>Sar</taxon>
        <taxon>Stramenopiles</taxon>
        <taxon>Ochrophyta</taxon>
        <taxon>Bacillariophyta</taxon>
        <taxon>Bacillariophyceae</taxon>
        <taxon>Bacillariophycidae</taxon>
        <taxon>Entomoneidaceae</taxon>
        <taxon>Entomoneis</taxon>
    </lineage>
</organism>
<feature type="region of interest" description="Disordered" evidence="1">
    <location>
        <begin position="1"/>
        <end position="89"/>
    </location>
</feature>
<gene>
    <name evidence="2" type="ORF">APAL1065_LOCUS336</name>
</gene>
<evidence type="ECO:0000313" key="2">
    <source>
        <dbReference type="EMBL" id="CAD9939942.1"/>
    </source>
</evidence>
<dbReference type="EMBL" id="HBHT01000551">
    <property type="protein sequence ID" value="CAD9939942.1"/>
    <property type="molecule type" value="Transcribed_RNA"/>
</dbReference>
<feature type="compositionally biased region" description="Low complexity" evidence="1">
    <location>
        <begin position="1"/>
        <end position="24"/>
    </location>
</feature>
<proteinExistence type="predicted"/>
<reference evidence="2" key="1">
    <citation type="submission" date="2021-01" db="EMBL/GenBank/DDBJ databases">
        <authorList>
            <person name="Corre E."/>
            <person name="Pelletier E."/>
            <person name="Niang G."/>
            <person name="Scheremetjew M."/>
            <person name="Finn R."/>
            <person name="Kale V."/>
            <person name="Holt S."/>
            <person name="Cochrane G."/>
            <person name="Meng A."/>
            <person name="Brown T."/>
            <person name="Cohen L."/>
        </authorList>
    </citation>
    <scope>NUCLEOTIDE SEQUENCE</scope>
    <source>
        <strain evidence="2">CCMP125</strain>
    </source>
</reference>
<protein>
    <submittedName>
        <fullName evidence="2">Uncharacterized protein</fullName>
    </submittedName>
</protein>
<feature type="compositionally biased region" description="Basic and acidic residues" evidence="1">
    <location>
        <begin position="68"/>
        <end position="89"/>
    </location>
</feature>
<evidence type="ECO:0000256" key="1">
    <source>
        <dbReference type="SAM" id="MobiDB-lite"/>
    </source>
</evidence>